<dbReference type="Proteomes" id="UP001054945">
    <property type="component" value="Unassembled WGS sequence"/>
</dbReference>
<reference evidence="1 2" key="1">
    <citation type="submission" date="2021-06" db="EMBL/GenBank/DDBJ databases">
        <title>Caerostris extrusa draft genome.</title>
        <authorList>
            <person name="Kono N."/>
            <person name="Arakawa K."/>
        </authorList>
    </citation>
    <scope>NUCLEOTIDE SEQUENCE [LARGE SCALE GENOMIC DNA]</scope>
</reference>
<proteinExistence type="predicted"/>
<name>A0AAV4TVH7_CAEEX</name>
<evidence type="ECO:0000313" key="2">
    <source>
        <dbReference type="Proteomes" id="UP001054945"/>
    </source>
</evidence>
<sequence length="94" mass="10485">MYVPLSLRMAATCRGFKRKSRRLLSKFLSSEFYALQASASATAAFPLLCSGTTLRNILFFPAGSRPFFRLKTEKEDTQKFLSRACVVVGSNLPL</sequence>
<dbReference type="EMBL" id="BPLR01011842">
    <property type="protein sequence ID" value="GIY49496.1"/>
    <property type="molecule type" value="Genomic_DNA"/>
</dbReference>
<dbReference type="AlphaFoldDB" id="A0AAV4TVH7"/>
<evidence type="ECO:0000313" key="1">
    <source>
        <dbReference type="EMBL" id="GIY49496.1"/>
    </source>
</evidence>
<comment type="caution">
    <text evidence="1">The sequence shown here is derived from an EMBL/GenBank/DDBJ whole genome shotgun (WGS) entry which is preliminary data.</text>
</comment>
<gene>
    <name evidence="1" type="ORF">CEXT_318701</name>
</gene>
<accession>A0AAV4TVH7</accession>
<keyword evidence="2" id="KW-1185">Reference proteome</keyword>
<organism evidence="1 2">
    <name type="scientific">Caerostris extrusa</name>
    <name type="common">Bark spider</name>
    <name type="synonym">Caerostris bankana</name>
    <dbReference type="NCBI Taxonomy" id="172846"/>
    <lineage>
        <taxon>Eukaryota</taxon>
        <taxon>Metazoa</taxon>
        <taxon>Ecdysozoa</taxon>
        <taxon>Arthropoda</taxon>
        <taxon>Chelicerata</taxon>
        <taxon>Arachnida</taxon>
        <taxon>Araneae</taxon>
        <taxon>Araneomorphae</taxon>
        <taxon>Entelegynae</taxon>
        <taxon>Araneoidea</taxon>
        <taxon>Araneidae</taxon>
        <taxon>Caerostris</taxon>
    </lineage>
</organism>
<protein>
    <submittedName>
        <fullName evidence="1">Uncharacterized protein</fullName>
    </submittedName>
</protein>